<keyword evidence="1" id="KW-0472">Membrane</keyword>
<feature type="transmembrane region" description="Helical" evidence="1">
    <location>
        <begin position="119"/>
        <end position="140"/>
    </location>
</feature>
<keyword evidence="1" id="KW-0812">Transmembrane</keyword>
<feature type="transmembrane region" description="Helical" evidence="1">
    <location>
        <begin position="88"/>
        <end position="107"/>
    </location>
</feature>
<reference evidence="3" key="1">
    <citation type="journal article" date="2019" name="Int. J. Syst. Evol. Microbiol.">
        <title>The Global Catalogue of Microorganisms (GCM) 10K type strain sequencing project: providing services to taxonomists for standard genome sequencing and annotation.</title>
        <authorList>
            <consortium name="The Broad Institute Genomics Platform"/>
            <consortium name="The Broad Institute Genome Sequencing Center for Infectious Disease"/>
            <person name="Wu L."/>
            <person name="Ma J."/>
        </authorList>
    </citation>
    <scope>NUCLEOTIDE SEQUENCE [LARGE SCALE GENOMIC DNA]</scope>
    <source>
        <strain evidence="3">CGMCC 1.15399</strain>
    </source>
</reference>
<feature type="transmembrane region" description="Helical" evidence="1">
    <location>
        <begin position="194"/>
        <end position="213"/>
    </location>
</feature>
<proteinExistence type="predicted"/>
<feature type="transmembrane region" description="Helical" evidence="1">
    <location>
        <begin position="381"/>
        <end position="403"/>
    </location>
</feature>
<comment type="caution">
    <text evidence="2">The sequence shown here is derived from an EMBL/GenBank/DDBJ whole genome shotgun (WGS) entry which is preliminary data.</text>
</comment>
<sequence>MSGLVVASWGLLTIWRARSFLAVFRQPDLLTAAAGGIVTLGAAPADAFWHDAFGRDAVLWSPPHILGVFGTVALIVGIVAGVRPGIPSWLTSAAGALLLGGALVSVMEFETDVPQFNEALYLPVLLIGAMFATLALRQLMPGRFSVARVVCAYGVARLIITAVLLVLGRTTPDLPLAIIGLAAMDLPWRRATTAYAAGAAGISLTTLISSSFGLTSVPVLSVLPTALPVTVVFVVAALAESRRLRPAATALLLGGIIVLPLTDQDQALAHDPGQGEPVAQVSLVGTSDGHGSLSLTGELPRDATPSRIVARRAGETVTGTLGTGTVRVPPTGVWFVYLEATHPRGAVETWLPLDASAKERVSERRDLYLPVGRASGASMSAAQIATGAALYALGIGVLVLAVAQARRASVDTAV</sequence>
<accession>A0ABW4GKC3</accession>
<organism evidence="2 3">
    <name type="scientific">Nonomuraea guangzhouensis</name>
    <dbReference type="NCBI Taxonomy" id="1291555"/>
    <lineage>
        <taxon>Bacteria</taxon>
        <taxon>Bacillati</taxon>
        <taxon>Actinomycetota</taxon>
        <taxon>Actinomycetes</taxon>
        <taxon>Streptosporangiales</taxon>
        <taxon>Streptosporangiaceae</taxon>
        <taxon>Nonomuraea</taxon>
    </lineage>
</organism>
<evidence type="ECO:0008006" key="4">
    <source>
        <dbReference type="Google" id="ProtNLM"/>
    </source>
</evidence>
<evidence type="ECO:0000256" key="1">
    <source>
        <dbReference type="SAM" id="Phobius"/>
    </source>
</evidence>
<evidence type="ECO:0000313" key="2">
    <source>
        <dbReference type="EMBL" id="MFD1542809.1"/>
    </source>
</evidence>
<dbReference type="Proteomes" id="UP001597097">
    <property type="component" value="Unassembled WGS sequence"/>
</dbReference>
<feature type="transmembrane region" description="Helical" evidence="1">
    <location>
        <begin position="61"/>
        <end position="82"/>
    </location>
</feature>
<protein>
    <recommendedName>
        <fullName evidence="4">DMT family transporter</fullName>
    </recommendedName>
</protein>
<evidence type="ECO:0000313" key="3">
    <source>
        <dbReference type="Proteomes" id="UP001597097"/>
    </source>
</evidence>
<keyword evidence="3" id="KW-1185">Reference proteome</keyword>
<gene>
    <name evidence="2" type="ORF">ACFSJ0_37560</name>
</gene>
<dbReference type="RefSeq" id="WP_219536489.1">
    <property type="nucleotide sequence ID" value="NZ_JAHKRM010000030.1"/>
</dbReference>
<dbReference type="EMBL" id="JBHUCM010000033">
    <property type="protein sequence ID" value="MFD1542809.1"/>
    <property type="molecule type" value="Genomic_DNA"/>
</dbReference>
<name>A0ABW4GKC3_9ACTN</name>
<feature type="transmembrane region" description="Helical" evidence="1">
    <location>
        <begin position="146"/>
        <end position="167"/>
    </location>
</feature>
<feature type="transmembrane region" description="Helical" evidence="1">
    <location>
        <begin position="219"/>
        <end position="239"/>
    </location>
</feature>
<feature type="transmembrane region" description="Helical" evidence="1">
    <location>
        <begin position="29"/>
        <end position="49"/>
    </location>
</feature>
<keyword evidence="1" id="KW-1133">Transmembrane helix</keyword>